<dbReference type="RefSeq" id="WP_104992261.1">
    <property type="nucleotide sequence ID" value="NZ_WBSL01000019.1"/>
</dbReference>
<dbReference type="EMBL" id="WBSL01000019">
    <property type="protein sequence ID" value="MPY68269.1"/>
    <property type="molecule type" value="Genomic_DNA"/>
</dbReference>
<protein>
    <recommendedName>
        <fullName evidence="4">DUF3857 domain-containing protein</fullName>
    </recommendedName>
</protein>
<evidence type="ECO:0008006" key="4">
    <source>
        <dbReference type="Google" id="ProtNLM"/>
    </source>
</evidence>
<sequence length="208" mass="23518">MRLISPALLLAAWLLVDPWGAQAAPFQFQDLPWQSHRADAHRSMLQRGFQFIREGAYGDGLYQGSLHGEPARVTLKYNVLGRLVGVDARVRPAEAHLLSAYETVKAALIQAYGLPVYSQYAYRSPYREGDGRELDALKRGHALIDTVWYDQNDLKDVDRTGAQLEVVRGPFSQLEIQLFYLIDAWTQEYQRRDQGHSEAGQAVRSTAD</sequence>
<dbReference type="AlphaFoldDB" id="A0A7X1NZB1"/>
<proteinExistence type="predicted"/>
<feature type="chain" id="PRO_5031300422" description="DUF3857 domain-containing protein" evidence="1">
    <location>
        <begin position="24"/>
        <end position="208"/>
    </location>
</feature>
<evidence type="ECO:0000313" key="2">
    <source>
        <dbReference type="EMBL" id="MPY68269.1"/>
    </source>
</evidence>
<dbReference type="Proteomes" id="UP000484842">
    <property type="component" value="Unassembled WGS sequence"/>
</dbReference>
<comment type="caution">
    <text evidence="2">The sequence shown here is derived from an EMBL/GenBank/DDBJ whole genome shotgun (WGS) entry which is preliminary data.</text>
</comment>
<keyword evidence="3" id="KW-1185">Reference proteome</keyword>
<name>A0A7X1NZB1_9DEIO</name>
<gene>
    <name evidence="2" type="ORF">F8S09_16555</name>
</gene>
<feature type="signal peptide" evidence="1">
    <location>
        <begin position="1"/>
        <end position="23"/>
    </location>
</feature>
<organism evidence="2 3">
    <name type="scientific">Deinococcus terrestris</name>
    <dbReference type="NCBI Taxonomy" id="2651870"/>
    <lineage>
        <taxon>Bacteria</taxon>
        <taxon>Thermotogati</taxon>
        <taxon>Deinococcota</taxon>
        <taxon>Deinococci</taxon>
        <taxon>Deinococcales</taxon>
        <taxon>Deinococcaceae</taxon>
        <taxon>Deinococcus</taxon>
    </lineage>
</organism>
<evidence type="ECO:0000256" key="1">
    <source>
        <dbReference type="SAM" id="SignalP"/>
    </source>
</evidence>
<accession>A0A7X1NZB1</accession>
<reference evidence="2 3" key="1">
    <citation type="submission" date="2019-10" db="EMBL/GenBank/DDBJ databases">
        <title>Deinococcus sp. isolated from soil.</title>
        <authorList>
            <person name="Li Y."/>
            <person name="Wang J."/>
        </authorList>
    </citation>
    <scope>NUCLEOTIDE SEQUENCE [LARGE SCALE GENOMIC DNA]</scope>
    <source>
        <strain evidence="2 3">SDU3-2</strain>
    </source>
</reference>
<keyword evidence="1" id="KW-0732">Signal</keyword>
<evidence type="ECO:0000313" key="3">
    <source>
        <dbReference type="Proteomes" id="UP000484842"/>
    </source>
</evidence>